<comment type="caution">
    <text evidence="7">The sequence shown here is derived from an EMBL/GenBank/DDBJ whole genome shotgun (WGS) entry which is preliminary data.</text>
</comment>
<evidence type="ECO:0000256" key="5">
    <source>
        <dbReference type="ARBA" id="ARBA00023242"/>
    </source>
</evidence>
<organism evidence="7 8">
    <name type="scientific">Adiantum capillus-veneris</name>
    <name type="common">Maidenhair fern</name>
    <dbReference type="NCBI Taxonomy" id="13818"/>
    <lineage>
        <taxon>Eukaryota</taxon>
        <taxon>Viridiplantae</taxon>
        <taxon>Streptophyta</taxon>
        <taxon>Embryophyta</taxon>
        <taxon>Tracheophyta</taxon>
        <taxon>Polypodiopsida</taxon>
        <taxon>Polypodiidae</taxon>
        <taxon>Polypodiales</taxon>
        <taxon>Pteridineae</taxon>
        <taxon>Pteridaceae</taxon>
        <taxon>Vittarioideae</taxon>
        <taxon>Adiantum</taxon>
    </lineage>
</organism>
<proteinExistence type="predicted"/>
<comment type="subcellular location">
    <subcellularLocation>
        <location evidence="2">Cytoplasm</location>
    </subcellularLocation>
    <subcellularLocation>
        <location evidence="1">Nucleus</location>
    </subcellularLocation>
</comment>
<evidence type="ECO:0000256" key="1">
    <source>
        <dbReference type="ARBA" id="ARBA00004123"/>
    </source>
</evidence>
<dbReference type="PANTHER" id="PTHR13339:SF0">
    <property type="entry name" value="COP9 SIGNALOSOME COMPLEX SUBUNIT 8"/>
    <property type="match status" value="1"/>
</dbReference>
<dbReference type="GO" id="GO:0008180">
    <property type="term" value="C:COP9 signalosome"/>
    <property type="evidence" value="ECO:0007669"/>
    <property type="project" value="UniProtKB-KW"/>
</dbReference>
<dbReference type="EMBL" id="JABFUD020000025">
    <property type="protein sequence ID" value="KAI5059772.1"/>
    <property type="molecule type" value="Genomic_DNA"/>
</dbReference>
<protein>
    <recommendedName>
        <fullName evidence="6">CSN8/PSMD8/EIF3K domain-containing protein</fullName>
    </recommendedName>
</protein>
<reference evidence="7" key="1">
    <citation type="submission" date="2021-01" db="EMBL/GenBank/DDBJ databases">
        <title>Adiantum capillus-veneris genome.</title>
        <authorList>
            <person name="Fang Y."/>
            <person name="Liao Q."/>
        </authorList>
    </citation>
    <scope>NUCLEOTIDE SEQUENCE</scope>
    <source>
        <strain evidence="7">H3</strain>
        <tissue evidence="7">Leaf</tissue>
    </source>
</reference>
<evidence type="ECO:0000313" key="7">
    <source>
        <dbReference type="EMBL" id="KAI5059772.1"/>
    </source>
</evidence>
<evidence type="ECO:0000313" key="8">
    <source>
        <dbReference type="Proteomes" id="UP000886520"/>
    </source>
</evidence>
<evidence type="ECO:0000256" key="2">
    <source>
        <dbReference type="ARBA" id="ARBA00004496"/>
    </source>
</evidence>
<dbReference type="OrthoDB" id="5351233at2759"/>
<evidence type="ECO:0000256" key="4">
    <source>
        <dbReference type="ARBA" id="ARBA00022790"/>
    </source>
</evidence>
<dbReference type="GO" id="GO:0000338">
    <property type="term" value="P:protein deneddylation"/>
    <property type="evidence" value="ECO:0007669"/>
    <property type="project" value="InterPro"/>
</dbReference>
<dbReference type="InterPro" id="IPR033464">
    <property type="entry name" value="CSN8_PSD8_EIF3K"/>
</dbReference>
<keyword evidence="8" id="KW-1185">Reference proteome</keyword>
<feature type="domain" description="CSN8/PSMD8/EIF3K" evidence="6">
    <location>
        <begin position="57"/>
        <end position="190"/>
    </location>
</feature>
<dbReference type="InterPro" id="IPR033205">
    <property type="entry name" value="COP9_CSN8"/>
</dbReference>
<keyword evidence="3" id="KW-0963">Cytoplasm</keyword>
<gene>
    <name evidence="7" type="ORF">GOP47_0026091</name>
</gene>
<evidence type="ECO:0000256" key="3">
    <source>
        <dbReference type="ARBA" id="ARBA00022490"/>
    </source>
</evidence>
<accession>A0A9D4U253</accession>
<dbReference type="Gene3D" id="1.25.40.990">
    <property type="match status" value="1"/>
</dbReference>
<dbReference type="GO" id="GO:0005737">
    <property type="term" value="C:cytoplasm"/>
    <property type="evidence" value="ECO:0007669"/>
    <property type="project" value="UniProtKB-SubCell"/>
</dbReference>
<evidence type="ECO:0000259" key="6">
    <source>
        <dbReference type="Pfam" id="PF10075"/>
    </source>
</evidence>
<sequence>MAVTVEGIVMADQPQVVERKLASLQEAINTGRFEELASMCEALELELAAKGLEKPSDWPYPIHLLGYIIVSDLNGARFLWKRIPAAVKQSQPELVAAWKIGQCLWTYDYAGFHNALQYFPWSPAVQQIVNAIKDDYSRKNFKLLSTAYSTISVADAAKFLGLTESETIKTTTQIGWTLDPASNMLTVLPAVSVAAQKLDSSKLQDLTEYVFHLEH</sequence>
<dbReference type="Proteomes" id="UP000886520">
    <property type="component" value="Chromosome 25"/>
</dbReference>
<keyword evidence="5" id="KW-0539">Nucleus</keyword>
<name>A0A9D4U253_ADICA</name>
<dbReference type="Pfam" id="PF10075">
    <property type="entry name" value="CSN8_PSD8_EIF3K"/>
    <property type="match status" value="1"/>
</dbReference>
<dbReference type="GO" id="GO:0010387">
    <property type="term" value="P:COP9 signalosome assembly"/>
    <property type="evidence" value="ECO:0007669"/>
    <property type="project" value="InterPro"/>
</dbReference>
<dbReference type="PANTHER" id="PTHR13339">
    <property type="entry name" value="COP9 SIGNALOSOME COMPLEX SUBUNIT 8"/>
    <property type="match status" value="1"/>
</dbReference>
<dbReference type="AlphaFoldDB" id="A0A9D4U253"/>
<keyword evidence="4" id="KW-0736">Signalosome</keyword>